<dbReference type="InParanoid" id="A0A0C3IBM9"/>
<evidence type="ECO:0000259" key="2">
    <source>
        <dbReference type="Pfam" id="PF24674"/>
    </source>
</evidence>
<proteinExistence type="predicted"/>
<dbReference type="Pfam" id="PF24674">
    <property type="entry name" value="MACPF_SNTX"/>
    <property type="match status" value="1"/>
</dbReference>
<keyword evidence="4" id="KW-1185">Reference proteome</keyword>
<feature type="region of interest" description="Disordered" evidence="1">
    <location>
        <begin position="1"/>
        <end position="38"/>
    </location>
</feature>
<reference evidence="4" key="2">
    <citation type="submission" date="2015-01" db="EMBL/GenBank/DDBJ databases">
        <title>Evolutionary Origins and Diversification of the Mycorrhizal Mutualists.</title>
        <authorList>
            <consortium name="DOE Joint Genome Institute"/>
            <consortium name="Mycorrhizal Genomics Consortium"/>
            <person name="Kohler A."/>
            <person name="Kuo A."/>
            <person name="Nagy L.G."/>
            <person name="Floudas D."/>
            <person name="Copeland A."/>
            <person name="Barry K.W."/>
            <person name="Cichocki N."/>
            <person name="Veneault-Fourrey C."/>
            <person name="LaButti K."/>
            <person name="Lindquist E.A."/>
            <person name="Lipzen A."/>
            <person name="Lundell T."/>
            <person name="Morin E."/>
            <person name="Murat C."/>
            <person name="Riley R."/>
            <person name="Ohm R."/>
            <person name="Sun H."/>
            <person name="Tunlid A."/>
            <person name="Henrissat B."/>
            <person name="Grigoriev I.V."/>
            <person name="Hibbett D.S."/>
            <person name="Martin F."/>
        </authorList>
    </citation>
    <scope>NUCLEOTIDE SEQUENCE [LARGE SCALE GENOMIC DNA]</scope>
    <source>
        <strain evidence="4">Marx 270</strain>
    </source>
</reference>
<feature type="domain" description="SNTX MACPF/CDC-like" evidence="2">
    <location>
        <begin position="39"/>
        <end position="291"/>
    </location>
</feature>
<dbReference type="HOGENOM" id="CLU_021532_0_0_1"/>
<dbReference type="PANTHER" id="PTHR31594">
    <property type="entry name" value="AIG1-TYPE G DOMAIN-CONTAINING PROTEIN"/>
    <property type="match status" value="1"/>
</dbReference>
<dbReference type="AlphaFoldDB" id="A0A0C3IBM9"/>
<dbReference type="STRING" id="870435.A0A0C3IBM9"/>
<feature type="compositionally biased region" description="Low complexity" evidence="1">
    <location>
        <begin position="18"/>
        <end position="29"/>
    </location>
</feature>
<sequence length="644" mass="70800">MYTNRPIHLRQASTSANLSPIPMSSSLPPAVEHPPTDFQRPTLGYATRLGELFDERTSRFLGVQLYEEKSTEVAVTNVKHTDLTLALSNSFEKKATLLDIQASLSLEVLGGLVKAEGSASYLNDAKCNSQAQSWTLVLKVRTEERRLLFAEKGMATNVLDMVKKDYIAQKRATHFVSSIIYGGNLIINMTERATEVTNEESIEGKLGLELNQLKGAVSLNAKADAKIKAQFEGMNSKFDLVVHGDVELESVPVKPADVLDVIPQAARLLLGDPGDGGPKGVPILVTLQPIPKTILDDAQVTVSVYGIRQSLINEALETFAQLEDVRNRFRVLTDGARVCKDFIPKLAQRALSASDAFSASYVELMQKLGQFLRDMMTKGESDTAMSSYDTSNPKSGEGNKRVANTKSMEDREEQLTDLGFEEFQDGQFTGFESKPKEGNVYRSSFMPSGKDHSMLDQARYLYQAHTTVSHQTLAKHSNQGQDGNIAPAKVTGMQAVGGYDGQLSFETPLVFLERALLDFQHFVHDVRDIPAGQSVNGKVPPSNLSTFADVSRAPRYQTTIHLFLMTSLEQANANLAVFRFLALLRKYKDGDSNSRHLLYVEDPSELATKLPAGAAFSQLTSPSYYVGNVDDKGVLSWKLISPKS</sequence>
<name>A0A0C3IBM9_PISTI</name>
<evidence type="ECO:0000313" key="4">
    <source>
        <dbReference type="Proteomes" id="UP000054217"/>
    </source>
</evidence>
<dbReference type="Proteomes" id="UP000054217">
    <property type="component" value="Unassembled WGS sequence"/>
</dbReference>
<protein>
    <recommendedName>
        <fullName evidence="2">SNTX MACPF/CDC-like domain-containing protein</fullName>
    </recommendedName>
</protein>
<dbReference type="PANTHER" id="PTHR31594:SF14">
    <property type="entry name" value="FIBRONECTIN TYPE-III DOMAIN-CONTAINING PROTEIN"/>
    <property type="match status" value="1"/>
</dbReference>
<feature type="compositionally biased region" description="Polar residues" evidence="1">
    <location>
        <begin position="383"/>
        <end position="394"/>
    </location>
</feature>
<evidence type="ECO:0000256" key="1">
    <source>
        <dbReference type="SAM" id="MobiDB-lite"/>
    </source>
</evidence>
<feature type="region of interest" description="Disordered" evidence="1">
    <location>
        <begin position="382"/>
        <end position="411"/>
    </location>
</feature>
<reference evidence="3 4" key="1">
    <citation type="submission" date="2014-04" db="EMBL/GenBank/DDBJ databases">
        <authorList>
            <consortium name="DOE Joint Genome Institute"/>
            <person name="Kuo A."/>
            <person name="Kohler A."/>
            <person name="Costa M.D."/>
            <person name="Nagy L.G."/>
            <person name="Floudas D."/>
            <person name="Copeland A."/>
            <person name="Barry K.W."/>
            <person name="Cichocki N."/>
            <person name="Veneault-Fourrey C."/>
            <person name="LaButti K."/>
            <person name="Lindquist E.A."/>
            <person name="Lipzen A."/>
            <person name="Lundell T."/>
            <person name="Morin E."/>
            <person name="Murat C."/>
            <person name="Sun H."/>
            <person name="Tunlid A."/>
            <person name="Henrissat B."/>
            <person name="Grigoriev I.V."/>
            <person name="Hibbett D.S."/>
            <person name="Martin F."/>
            <person name="Nordberg H.P."/>
            <person name="Cantor M.N."/>
            <person name="Hua S.X."/>
        </authorList>
    </citation>
    <scope>NUCLEOTIDE SEQUENCE [LARGE SCALE GENOMIC DNA]</scope>
    <source>
        <strain evidence="3 4">Marx 270</strain>
    </source>
</reference>
<dbReference type="InterPro" id="IPR056072">
    <property type="entry name" value="SNTX_MACPF/CDC-like_dom"/>
</dbReference>
<evidence type="ECO:0000313" key="3">
    <source>
        <dbReference type="EMBL" id="KIN94462.1"/>
    </source>
</evidence>
<gene>
    <name evidence="3" type="ORF">M404DRAFT_1008316</name>
</gene>
<dbReference type="OrthoDB" id="8954335at2759"/>
<organism evidence="3 4">
    <name type="scientific">Pisolithus tinctorius Marx 270</name>
    <dbReference type="NCBI Taxonomy" id="870435"/>
    <lineage>
        <taxon>Eukaryota</taxon>
        <taxon>Fungi</taxon>
        <taxon>Dikarya</taxon>
        <taxon>Basidiomycota</taxon>
        <taxon>Agaricomycotina</taxon>
        <taxon>Agaricomycetes</taxon>
        <taxon>Agaricomycetidae</taxon>
        <taxon>Boletales</taxon>
        <taxon>Sclerodermatineae</taxon>
        <taxon>Pisolithaceae</taxon>
        <taxon>Pisolithus</taxon>
    </lineage>
</organism>
<dbReference type="EMBL" id="KN832097">
    <property type="protein sequence ID" value="KIN94462.1"/>
    <property type="molecule type" value="Genomic_DNA"/>
</dbReference>
<accession>A0A0C3IBM9</accession>
<dbReference type="InterPro" id="IPR052090">
    <property type="entry name" value="Cytolytic_pore-forming_toxin"/>
</dbReference>